<dbReference type="PANTHER" id="PTHR34039:SF1">
    <property type="entry name" value="UPF0102 PROTEIN YRAN"/>
    <property type="match status" value="1"/>
</dbReference>
<evidence type="ECO:0000256" key="2">
    <source>
        <dbReference type="HAMAP-Rule" id="MF_00048"/>
    </source>
</evidence>
<dbReference type="EMBL" id="JAICBX010000002">
    <property type="protein sequence ID" value="MBW8638200.1"/>
    <property type="molecule type" value="Genomic_DNA"/>
</dbReference>
<evidence type="ECO:0000256" key="1">
    <source>
        <dbReference type="ARBA" id="ARBA00006738"/>
    </source>
</evidence>
<dbReference type="Gene3D" id="3.40.1350.10">
    <property type="match status" value="1"/>
</dbReference>
<proteinExistence type="inferred from homology"/>
<dbReference type="GO" id="GO:0003676">
    <property type="term" value="F:nucleic acid binding"/>
    <property type="evidence" value="ECO:0007669"/>
    <property type="project" value="InterPro"/>
</dbReference>
<sequence length="123" mass="13632">MSGGKTGVEARRKAFRKGHLSEWFAALALVLKGYRPVARRYRTRHGEVDLIMRKGDLAVFVEVKARASEQAAVDAVTANAARRIAAAGDVWLSRQSDASRLSLRYDIVAVIPGRWPVHFPNAF</sequence>
<dbReference type="InterPro" id="IPR011335">
    <property type="entry name" value="Restrct_endonuc-II-like"/>
</dbReference>
<name>A0AAE2ZP17_9HYPH</name>
<dbReference type="SUPFAM" id="SSF52980">
    <property type="entry name" value="Restriction endonuclease-like"/>
    <property type="match status" value="1"/>
</dbReference>
<dbReference type="RefSeq" id="WP_220228848.1">
    <property type="nucleotide sequence ID" value="NZ_JAICBX010000002.1"/>
</dbReference>
<reference evidence="3" key="1">
    <citation type="submission" date="2021-08" db="EMBL/GenBank/DDBJ databases">
        <title>Hoeflea bacterium WL0058 sp. nov., isolated from the sediment.</title>
        <authorList>
            <person name="Wang L."/>
            <person name="Zhang D."/>
        </authorList>
    </citation>
    <scope>NUCLEOTIDE SEQUENCE</scope>
    <source>
        <strain evidence="3">WL0058</strain>
    </source>
</reference>
<dbReference type="Pfam" id="PF02021">
    <property type="entry name" value="UPF0102"/>
    <property type="match status" value="1"/>
</dbReference>
<dbReference type="NCBIfam" id="NF009151">
    <property type="entry name" value="PRK12497.1-5"/>
    <property type="match status" value="1"/>
</dbReference>
<dbReference type="InterPro" id="IPR011856">
    <property type="entry name" value="tRNA_endonuc-like_dom_sf"/>
</dbReference>
<dbReference type="HAMAP" id="MF_00048">
    <property type="entry name" value="UPF0102"/>
    <property type="match status" value="1"/>
</dbReference>
<comment type="similarity">
    <text evidence="1 2">Belongs to the UPF0102 family.</text>
</comment>
<protein>
    <recommendedName>
        <fullName evidence="2">UPF0102 protein K1W69_13475</fullName>
    </recommendedName>
</protein>
<keyword evidence="4" id="KW-1185">Reference proteome</keyword>
<dbReference type="PANTHER" id="PTHR34039">
    <property type="entry name" value="UPF0102 PROTEIN YRAN"/>
    <property type="match status" value="1"/>
</dbReference>
<dbReference type="Proteomes" id="UP001196509">
    <property type="component" value="Unassembled WGS sequence"/>
</dbReference>
<dbReference type="InterPro" id="IPR003509">
    <property type="entry name" value="UPF0102_YraN-like"/>
</dbReference>
<organism evidence="3 4">
    <name type="scientific">Flavimaribacter sediminis</name>
    <dbReference type="NCBI Taxonomy" id="2865987"/>
    <lineage>
        <taxon>Bacteria</taxon>
        <taxon>Pseudomonadati</taxon>
        <taxon>Pseudomonadota</taxon>
        <taxon>Alphaproteobacteria</taxon>
        <taxon>Hyphomicrobiales</taxon>
        <taxon>Rhizobiaceae</taxon>
        <taxon>Flavimaribacter</taxon>
    </lineage>
</organism>
<comment type="caution">
    <text evidence="3">The sequence shown here is derived from an EMBL/GenBank/DDBJ whole genome shotgun (WGS) entry which is preliminary data.</text>
</comment>
<evidence type="ECO:0000313" key="4">
    <source>
        <dbReference type="Proteomes" id="UP001196509"/>
    </source>
</evidence>
<gene>
    <name evidence="3" type="ORF">K1W69_13475</name>
</gene>
<evidence type="ECO:0000313" key="3">
    <source>
        <dbReference type="EMBL" id="MBW8638200.1"/>
    </source>
</evidence>
<dbReference type="AlphaFoldDB" id="A0AAE2ZP17"/>
<accession>A0AAE2ZP17</accession>